<keyword evidence="2" id="KW-0472">Membrane</keyword>
<comment type="caution">
    <text evidence="3">The sequence shown here is derived from an EMBL/GenBank/DDBJ whole genome shotgun (WGS) entry which is preliminary data.</text>
</comment>
<evidence type="ECO:0000313" key="4">
    <source>
        <dbReference type="Proteomes" id="UP001206924"/>
    </source>
</evidence>
<evidence type="ECO:0000256" key="2">
    <source>
        <dbReference type="SAM" id="Phobius"/>
    </source>
</evidence>
<dbReference type="RefSeq" id="WP_255798514.1">
    <property type="nucleotide sequence ID" value="NZ_CP104263.1"/>
</dbReference>
<feature type="compositionally biased region" description="Polar residues" evidence="1">
    <location>
        <begin position="1"/>
        <end position="24"/>
    </location>
</feature>
<organism evidence="3 4">
    <name type="scientific">Arthrobacter jinronghuae</name>
    <dbReference type="NCBI Taxonomy" id="2964609"/>
    <lineage>
        <taxon>Bacteria</taxon>
        <taxon>Bacillati</taxon>
        <taxon>Actinomycetota</taxon>
        <taxon>Actinomycetes</taxon>
        <taxon>Micrococcales</taxon>
        <taxon>Micrococcaceae</taxon>
        <taxon>Arthrobacter</taxon>
    </lineage>
</organism>
<gene>
    <name evidence="3" type="ORF">NNX28_13840</name>
</gene>
<evidence type="ECO:0000313" key="3">
    <source>
        <dbReference type="EMBL" id="MCQ1951004.1"/>
    </source>
</evidence>
<keyword evidence="2" id="KW-1133">Transmembrane helix</keyword>
<protein>
    <submittedName>
        <fullName evidence="3">DUF4307 domain-containing protein</fullName>
    </submittedName>
</protein>
<name>A0ABT1NTE5_9MICC</name>
<accession>A0ABT1NTE5</accession>
<dbReference type="Pfam" id="PF14155">
    <property type="entry name" value="DUF4307"/>
    <property type="match status" value="1"/>
</dbReference>
<evidence type="ECO:0000256" key="1">
    <source>
        <dbReference type="SAM" id="MobiDB-lite"/>
    </source>
</evidence>
<dbReference type="EMBL" id="JANFLP010000014">
    <property type="protein sequence ID" value="MCQ1951004.1"/>
    <property type="molecule type" value="Genomic_DNA"/>
</dbReference>
<keyword evidence="4" id="KW-1185">Reference proteome</keyword>
<proteinExistence type="predicted"/>
<feature type="region of interest" description="Disordered" evidence="1">
    <location>
        <begin position="1"/>
        <end position="32"/>
    </location>
</feature>
<dbReference type="InterPro" id="IPR025443">
    <property type="entry name" value="DUF4307"/>
</dbReference>
<feature type="transmembrane region" description="Helical" evidence="2">
    <location>
        <begin position="42"/>
        <end position="61"/>
    </location>
</feature>
<sequence>MSTSEGQPETSAPHQPDVSTSESRLANRYGAPKRRLSRRARIIGTSAAVAAGIVAAAWMNIPASTGTVTSKDVGFTFPEDGRVVVDFKVDKSAGSTAACAVQALNESYAVVGWKTVLLGPDAPESSTQRVELRTDSPAVTGGVSSCWIVDEG</sequence>
<dbReference type="Proteomes" id="UP001206924">
    <property type="component" value="Unassembled WGS sequence"/>
</dbReference>
<reference evidence="3 4" key="1">
    <citation type="submission" date="2022-07" db="EMBL/GenBank/DDBJ databases">
        <title>Novel species in genus Arthrobacter.</title>
        <authorList>
            <person name="Liu Y."/>
        </authorList>
    </citation>
    <scope>NUCLEOTIDE SEQUENCE [LARGE SCALE GENOMIC DNA]</scope>
    <source>
        <strain evidence="4">zg-Y859</strain>
    </source>
</reference>
<keyword evidence="2" id="KW-0812">Transmembrane</keyword>